<dbReference type="PANTHER" id="PTHR22306">
    <property type="entry name" value="CHROMOSOME 7 OPEN READING FRAME 50"/>
    <property type="match status" value="1"/>
</dbReference>
<proteinExistence type="predicted"/>
<evidence type="ECO:0000313" key="4">
    <source>
        <dbReference type="Proteomes" id="UP000001194"/>
    </source>
</evidence>
<reference evidence="3 4" key="1">
    <citation type="journal article" date="2008" name="Nature">
        <title>The genome of Laccaria bicolor provides insights into mycorrhizal symbiosis.</title>
        <authorList>
            <person name="Martin F."/>
            <person name="Aerts A."/>
            <person name="Ahren D."/>
            <person name="Brun A."/>
            <person name="Danchin E.G.J."/>
            <person name="Duchaussoy F."/>
            <person name="Gibon J."/>
            <person name="Kohler A."/>
            <person name="Lindquist E."/>
            <person name="Pereda V."/>
            <person name="Salamov A."/>
            <person name="Shapiro H.J."/>
            <person name="Wuyts J."/>
            <person name="Blaudez D."/>
            <person name="Buee M."/>
            <person name="Brokstein P."/>
            <person name="Canbaeck B."/>
            <person name="Cohen D."/>
            <person name="Courty P.E."/>
            <person name="Coutinho P.M."/>
            <person name="Delaruelle C."/>
            <person name="Detter J.C."/>
            <person name="Deveau A."/>
            <person name="DiFazio S."/>
            <person name="Duplessis S."/>
            <person name="Fraissinet-Tachet L."/>
            <person name="Lucic E."/>
            <person name="Frey-Klett P."/>
            <person name="Fourrey C."/>
            <person name="Feussner I."/>
            <person name="Gay G."/>
            <person name="Grimwood J."/>
            <person name="Hoegger P.J."/>
            <person name="Jain P."/>
            <person name="Kilaru S."/>
            <person name="Labbe J."/>
            <person name="Lin Y.C."/>
            <person name="Legue V."/>
            <person name="Le Tacon F."/>
            <person name="Marmeisse R."/>
            <person name="Melayah D."/>
            <person name="Montanini B."/>
            <person name="Muratet M."/>
            <person name="Nehls U."/>
            <person name="Niculita-Hirzel H."/>
            <person name="Oudot-Le Secq M.P."/>
            <person name="Peter M."/>
            <person name="Quesneville H."/>
            <person name="Rajashekar B."/>
            <person name="Reich M."/>
            <person name="Rouhier N."/>
            <person name="Schmutz J."/>
            <person name="Yin T."/>
            <person name="Chalot M."/>
            <person name="Henrissat B."/>
            <person name="Kuees U."/>
            <person name="Lucas S."/>
            <person name="Van de Peer Y."/>
            <person name="Podila G.K."/>
            <person name="Polle A."/>
            <person name="Pukkila P.J."/>
            <person name="Richardson P.M."/>
            <person name="Rouze P."/>
            <person name="Sanders I.R."/>
            <person name="Stajich J.E."/>
            <person name="Tunlid A."/>
            <person name="Tuskan G."/>
            <person name="Grigoriev I.V."/>
        </authorList>
    </citation>
    <scope>NUCLEOTIDE SEQUENCE [LARGE SCALE GENOMIC DNA]</scope>
    <source>
        <strain evidence="4">S238N-H82 / ATCC MYA-4686</strain>
    </source>
</reference>
<keyword evidence="4" id="KW-1185">Reference proteome</keyword>
<dbReference type="Proteomes" id="UP000001194">
    <property type="component" value="Unassembled WGS sequence"/>
</dbReference>
<evidence type="ECO:0000256" key="1">
    <source>
        <dbReference type="SAM" id="MobiDB-lite"/>
    </source>
</evidence>
<dbReference type="OrthoDB" id="10261563at2759"/>
<dbReference type="HOGENOM" id="CLU_070849_0_0_1"/>
<dbReference type="InterPro" id="IPR019327">
    <property type="entry name" value="WKF"/>
</dbReference>
<dbReference type="GeneID" id="6070646"/>
<feature type="compositionally biased region" description="Basic and acidic residues" evidence="1">
    <location>
        <begin position="168"/>
        <end position="183"/>
    </location>
</feature>
<dbReference type="Pfam" id="PF10180">
    <property type="entry name" value="WKF"/>
    <property type="match status" value="1"/>
</dbReference>
<dbReference type="RefSeq" id="XP_001875294.1">
    <property type="nucleotide sequence ID" value="XM_001875259.1"/>
</dbReference>
<evidence type="ECO:0000259" key="2">
    <source>
        <dbReference type="Pfam" id="PF10180"/>
    </source>
</evidence>
<accession>B0CUW5</accession>
<feature type="compositionally biased region" description="Basic and acidic residues" evidence="1">
    <location>
        <begin position="55"/>
        <end position="65"/>
    </location>
</feature>
<dbReference type="AlphaFoldDB" id="B0CUW5"/>
<name>B0CUW5_LACBS</name>
<sequence length="221" mass="24814">MAKKSSKHKPDPDIEASDETPPPNEVKKKRKAESEQQVDASTGEPLKKKKKRKRDAMEEAEKDTGDATAEAPPKKKKHKNKTGLADPREDTALSNQASKGLEYAFLQFHRPYKWKFNKARQNWIIRNVWSAENVPEMYLPLVTKYLTNVQGGSRTKLIETCQSILDRPQKSEAEKAEDTEKKSSLKVPVPEPSPVEVATIGDQRARAQTLLDALASPTVVQ</sequence>
<feature type="domain" description="WKF" evidence="2">
    <location>
        <begin position="110"/>
        <end position="164"/>
    </location>
</feature>
<dbReference type="EMBL" id="DS547092">
    <property type="protein sequence ID" value="EDR14735.1"/>
    <property type="molecule type" value="Genomic_DNA"/>
</dbReference>
<dbReference type="KEGG" id="lbc:LACBIDRAFT_305723"/>
<protein>
    <submittedName>
        <fullName evidence="3">Predicted protein</fullName>
    </submittedName>
</protein>
<organism evidence="4">
    <name type="scientific">Laccaria bicolor (strain S238N-H82 / ATCC MYA-4686)</name>
    <name type="common">Bicoloured deceiver</name>
    <name type="synonym">Laccaria laccata var. bicolor</name>
    <dbReference type="NCBI Taxonomy" id="486041"/>
    <lineage>
        <taxon>Eukaryota</taxon>
        <taxon>Fungi</taxon>
        <taxon>Dikarya</taxon>
        <taxon>Basidiomycota</taxon>
        <taxon>Agaricomycotina</taxon>
        <taxon>Agaricomycetes</taxon>
        <taxon>Agaricomycetidae</taxon>
        <taxon>Agaricales</taxon>
        <taxon>Agaricineae</taxon>
        <taxon>Hydnangiaceae</taxon>
        <taxon>Laccaria</taxon>
    </lineage>
</organism>
<feature type="region of interest" description="Disordered" evidence="1">
    <location>
        <begin position="1"/>
        <end position="90"/>
    </location>
</feature>
<gene>
    <name evidence="3" type="ORF">LACBIDRAFT_305723</name>
</gene>
<dbReference type="STRING" id="486041.B0CUW5"/>
<evidence type="ECO:0000313" key="3">
    <source>
        <dbReference type="EMBL" id="EDR14735.1"/>
    </source>
</evidence>
<feature type="region of interest" description="Disordered" evidence="1">
    <location>
        <begin position="168"/>
        <end position="194"/>
    </location>
</feature>
<dbReference type="InParanoid" id="B0CUW5"/>
<dbReference type="PANTHER" id="PTHR22306:SF2">
    <property type="entry name" value="CHROMOSOME 7 OPEN READING FRAME 50"/>
    <property type="match status" value="1"/>
</dbReference>